<dbReference type="eggNOG" id="COG0451">
    <property type="taxonomic scope" value="Bacteria"/>
</dbReference>
<dbReference type="AlphaFoldDB" id="A0A074KW11"/>
<dbReference type="Gene3D" id="3.40.50.720">
    <property type="entry name" value="NAD(P)-binding Rossmann-like Domain"/>
    <property type="match status" value="1"/>
</dbReference>
<comment type="caution">
    <text evidence="2">The sequence shown here is derived from an EMBL/GenBank/DDBJ whole genome shotgun (WGS) entry which is preliminary data.</text>
</comment>
<gene>
    <name evidence="2" type="ORF">EL17_21750</name>
</gene>
<dbReference type="InterPro" id="IPR001509">
    <property type="entry name" value="Epimerase_deHydtase"/>
</dbReference>
<name>A0A074KW11_9BACT</name>
<dbReference type="Proteomes" id="UP000027821">
    <property type="component" value="Unassembled WGS sequence"/>
</dbReference>
<organism evidence="2 3">
    <name type="scientific">Anditalea andensis</name>
    <dbReference type="NCBI Taxonomy" id="1048983"/>
    <lineage>
        <taxon>Bacteria</taxon>
        <taxon>Pseudomonadati</taxon>
        <taxon>Bacteroidota</taxon>
        <taxon>Cytophagia</taxon>
        <taxon>Cytophagales</taxon>
        <taxon>Cytophagaceae</taxon>
        <taxon>Anditalea</taxon>
    </lineage>
</organism>
<keyword evidence="3" id="KW-1185">Reference proteome</keyword>
<dbReference type="EMBL" id="JMIH01000039">
    <property type="protein sequence ID" value="KEO71808.1"/>
    <property type="molecule type" value="Genomic_DNA"/>
</dbReference>
<reference evidence="2 3" key="1">
    <citation type="submission" date="2014-04" db="EMBL/GenBank/DDBJ databases">
        <title>Characterization and application of a salt tolerant electro-active bacterium.</title>
        <authorList>
            <person name="Yang L."/>
            <person name="Wei S."/>
            <person name="Tay Q.X.M."/>
        </authorList>
    </citation>
    <scope>NUCLEOTIDE SEQUENCE [LARGE SCALE GENOMIC DNA]</scope>
    <source>
        <strain evidence="2 3">LY1</strain>
    </source>
</reference>
<dbReference type="STRING" id="1048983.EL17_21750"/>
<feature type="domain" description="NAD-dependent epimerase/dehydratase" evidence="1">
    <location>
        <begin position="13"/>
        <end position="228"/>
    </location>
</feature>
<evidence type="ECO:0000313" key="3">
    <source>
        <dbReference type="Proteomes" id="UP000027821"/>
    </source>
</evidence>
<evidence type="ECO:0000259" key="1">
    <source>
        <dbReference type="Pfam" id="PF01370"/>
    </source>
</evidence>
<dbReference type="InterPro" id="IPR036291">
    <property type="entry name" value="NAD(P)-bd_dom_sf"/>
</dbReference>
<proteinExistence type="predicted"/>
<evidence type="ECO:0000313" key="2">
    <source>
        <dbReference type="EMBL" id="KEO71808.1"/>
    </source>
</evidence>
<dbReference type="SUPFAM" id="SSF51735">
    <property type="entry name" value="NAD(P)-binding Rossmann-fold domains"/>
    <property type="match status" value="1"/>
</dbReference>
<protein>
    <submittedName>
        <fullName evidence="2">NAD-dependent dehydratase</fullName>
    </submittedName>
</protein>
<dbReference type="RefSeq" id="WP_240486049.1">
    <property type="nucleotide sequence ID" value="NZ_JMIH01000039.1"/>
</dbReference>
<sequence length="330" mass="37099">MKINKNGNMKQTILGAGGSIGIELAKALKEYTSDIRLVNRNPKKVNSADTLFPADLTVREDIFKAIEGSGITYVTIGFPYKTEVWEQTWIPFIQNVIAACLEYNSKLLFFDNVYAIGGNNIIHITENSPISPTSKKGKIRAEVDRLILESIDKNNLQAIIARAPDFFGGTAKANSIVINLVYDNLAKGKKAQWFCNSKVVHSMGFVPDLAKGTALLGNTQEAYNQIWNLPTDPQRITGEEWINLFATELKKGNKHIVLPNWLVSGIGLFLPIMKELAEMNYQYDRDYYFDSTKFNSYFKFTPTSNAVAVKQAIEQLKYTSKTDDKRTTTR</sequence>
<accession>A0A074KW11</accession>
<dbReference type="Pfam" id="PF01370">
    <property type="entry name" value="Epimerase"/>
    <property type="match status" value="1"/>
</dbReference>